<name>A0A7E5A2F0_PANRE</name>
<evidence type="ECO:0000313" key="3">
    <source>
        <dbReference type="WBParaSite" id="Pan_g9988.t1"/>
    </source>
</evidence>
<feature type="signal peptide" evidence="1">
    <location>
        <begin position="1"/>
        <end position="19"/>
    </location>
</feature>
<keyword evidence="1" id="KW-0732">Signal</keyword>
<reference evidence="2" key="1">
    <citation type="journal article" date="2013" name="Genetics">
        <title>The draft genome and transcriptome of Panagrellus redivivus are shaped by the harsh demands of a free-living lifestyle.</title>
        <authorList>
            <person name="Srinivasan J."/>
            <person name="Dillman A.R."/>
            <person name="Macchietto M.G."/>
            <person name="Heikkinen L."/>
            <person name="Lakso M."/>
            <person name="Fracchia K.M."/>
            <person name="Antoshechkin I."/>
            <person name="Mortazavi A."/>
            <person name="Wong G."/>
            <person name="Sternberg P.W."/>
        </authorList>
    </citation>
    <scope>NUCLEOTIDE SEQUENCE [LARGE SCALE GENOMIC DNA]</scope>
    <source>
        <strain evidence="2">MT8872</strain>
    </source>
</reference>
<dbReference type="Proteomes" id="UP000492821">
    <property type="component" value="Unassembled WGS sequence"/>
</dbReference>
<evidence type="ECO:0000313" key="2">
    <source>
        <dbReference type="Proteomes" id="UP000492821"/>
    </source>
</evidence>
<feature type="chain" id="PRO_5028821363" evidence="1">
    <location>
        <begin position="20"/>
        <end position="154"/>
    </location>
</feature>
<protein>
    <submittedName>
        <fullName evidence="3">Cystatin domain-containing protein</fullName>
    </submittedName>
</protein>
<dbReference type="AlphaFoldDB" id="A0A7E5A2F0"/>
<dbReference type="Pfam" id="PF17619">
    <property type="entry name" value="SCVP"/>
    <property type="match status" value="1"/>
</dbReference>
<evidence type="ECO:0000256" key="1">
    <source>
        <dbReference type="SAM" id="SignalP"/>
    </source>
</evidence>
<keyword evidence="2" id="KW-1185">Reference proteome</keyword>
<reference evidence="3" key="2">
    <citation type="submission" date="2020-10" db="UniProtKB">
        <authorList>
            <consortium name="WormBaseParasite"/>
        </authorList>
    </citation>
    <scope>IDENTIFICATION</scope>
</reference>
<dbReference type="InterPro" id="IPR035126">
    <property type="entry name" value="SCVP"/>
</dbReference>
<organism evidence="2 3">
    <name type="scientific">Panagrellus redivivus</name>
    <name type="common">Microworm</name>
    <dbReference type="NCBI Taxonomy" id="6233"/>
    <lineage>
        <taxon>Eukaryota</taxon>
        <taxon>Metazoa</taxon>
        <taxon>Ecdysozoa</taxon>
        <taxon>Nematoda</taxon>
        <taxon>Chromadorea</taxon>
        <taxon>Rhabditida</taxon>
        <taxon>Tylenchina</taxon>
        <taxon>Panagrolaimomorpha</taxon>
        <taxon>Panagrolaimoidea</taxon>
        <taxon>Panagrolaimidae</taxon>
        <taxon>Panagrellus</taxon>
    </lineage>
</organism>
<dbReference type="WBParaSite" id="Pan_g9988.t1">
    <property type="protein sequence ID" value="Pan_g9988.t1"/>
    <property type="gene ID" value="Pan_g9988"/>
</dbReference>
<proteinExistence type="predicted"/>
<accession>A0A7E5A2F0</accession>
<sequence>TMFSTKVAVIVVVSAFAMACLFVPDAQGCAATTNSTAGRRRREAVSEAAVVVLETAQRYDAASSDKIFQAVTKQVKAIIDEADVDEEAFGAVSKSVAAGANGNVQVLFAVSHGSENCDELKRVVTVAVNEVQDVVGANVLCGGSTNSIKKQANQ</sequence>